<evidence type="ECO:0000256" key="1">
    <source>
        <dbReference type="ARBA" id="ARBA00001554"/>
    </source>
</evidence>
<evidence type="ECO:0000256" key="3">
    <source>
        <dbReference type="ARBA" id="ARBA00013252"/>
    </source>
</evidence>
<evidence type="ECO:0000256" key="4">
    <source>
        <dbReference type="ARBA" id="ARBA00021735"/>
    </source>
</evidence>
<gene>
    <name evidence="7" type="ORF">FGL98_16380</name>
</gene>
<comment type="catalytic activity">
    <reaction evidence="1">
        <text>(4aS,6R)-4a-hydroxy-L-erythro-5,6,7,8-tetrahydrobiopterin = (6R)-L-erythro-6,7-dihydrobiopterin + H2O</text>
        <dbReference type="Rhea" id="RHEA:11920"/>
        <dbReference type="ChEBI" id="CHEBI:15377"/>
        <dbReference type="ChEBI" id="CHEBI:15642"/>
        <dbReference type="ChEBI" id="CHEBI:43120"/>
        <dbReference type="EC" id="4.2.1.96"/>
    </reaction>
</comment>
<dbReference type="GO" id="GO:0008124">
    <property type="term" value="F:4-alpha-hydroxytetrahydrobiopterin dehydratase activity"/>
    <property type="evidence" value="ECO:0007669"/>
    <property type="project" value="UniProtKB-EC"/>
</dbReference>
<keyword evidence="8" id="KW-1185">Reference proteome</keyword>
<dbReference type="OrthoDB" id="15077at2"/>
<dbReference type="Gene3D" id="3.10.180.10">
    <property type="entry name" value="2,3-Dihydroxybiphenyl 1,2-Dioxygenase, domain 1"/>
    <property type="match status" value="1"/>
</dbReference>
<dbReference type="SUPFAM" id="SSF55248">
    <property type="entry name" value="PCD-like"/>
    <property type="match status" value="1"/>
</dbReference>
<protein>
    <recommendedName>
        <fullName evidence="4">Putative pterin-4-alpha-carbinolamine dehydratase</fullName>
        <ecNumber evidence="3">4.2.1.96</ecNumber>
    </recommendedName>
</protein>
<dbReference type="Gene3D" id="3.30.1360.20">
    <property type="entry name" value="Transcriptional coactivator/pterin dehydratase"/>
    <property type="match status" value="1"/>
</dbReference>
<name>A0A563DWP1_9MICO</name>
<dbReference type="SUPFAM" id="SSF54593">
    <property type="entry name" value="Glyoxalase/Bleomycin resistance protein/Dihydroxybiphenyl dioxygenase"/>
    <property type="match status" value="1"/>
</dbReference>
<dbReference type="AlphaFoldDB" id="A0A563DWP1"/>
<dbReference type="PANTHER" id="PTHR12599">
    <property type="entry name" value="PTERIN-4-ALPHA-CARBINOLAMINE DEHYDRATASE"/>
    <property type="match status" value="1"/>
</dbReference>
<reference evidence="7 8" key="1">
    <citation type="submission" date="2019-05" db="EMBL/GenBank/DDBJ databases">
        <authorList>
            <person name="Lee S.D."/>
        </authorList>
    </citation>
    <scope>NUCLEOTIDE SEQUENCE [LARGE SCALE GENOMIC DNA]</scope>
    <source>
        <strain evidence="7 8">C5-26</strain>
    </source>
</reference>
<dbReference type="PANTHER" id="PTHR12599:SF0">
    <property type="entry name" value="PTERIN-4-ALPHA-CARBINOLAMINE DEHYDRATASE"/>
    <property type="match status" value="1"/>
</dbReference>
<accession>A0A563DWP1</accession>
<dbReference type="EC" id="4.2.1.96" evidence="3"/>
<sequence length="232" mass="25809">MSDKTETPPDPKRTLTELELVTEQLPDWRMLIDRLHASFDTGDFITAVKLVDAITLTAEEMDHHPDLDLAYGRLDVRLTSHDVGGVTPRDVVLARAISELALAAEATPHPERTSVLELGLDSADAAEIRPFWVALLDYDTVEAWGEIQIRDVTGRRATIWFQPTEAHDVPRQRWHLDLRIPPEVVEDRIAAAIEAGGDLVDDTAAPAFWVLADPQGNRACLTTWQGREPQGV</sequence>
<proteinExistence type="inferred from homology"/>
<evidence type="ECO:0000313" key="8">
    <source>
        <dbReference type="Proteomes" id="UP000320244"/>
    </source>
</evidence>
<dbReference type="GO" id="GO:0006729">
    <property type="term" value="P:tetrahydrobiopterin biosynthetic process"/>
    <property type="evidence" value="ECO:0007669"/>
    <property type="project" value="InterPro"/>
</dbReference>
<dbReference type="EMBL" id="VCQV01000025">
    <property type="protein sequence ID" value="TWP34690.1"/>
    <property type="molecule type" value="Genomic_DNA"/>
</dbReference>
<organism evidence="7 8">
    <name type="scientific">Leekyejoonella antrihumi</name>
    <dbReference type="NCBI Taxonomy" id="1660198"/>
    <lineage>
        <taxon>Bacteria</taxon>
        <taxon>Bacillati</taxon>
        <taxon>Actinomycetota</taxon>
        <taxon>Actinomycetes</taxon>
        <taxon>Micrococcales</taxon>
        <taxon>Dermacoccaceae</taxon>
        <taxon>Leekyejoonella</taxon>
    </lineage>
</organism>
<dbReference type="Proteomes" id="UP000320244">
    <property type="component" value="Unassembled WGS sequence"/>
</dbReference>
<dbReference type="Pfam" id="PF01329">
    <property type="entry name" value="Pterin_4a"/>
    <property type="match status" value="1"/>
</dbReference>
<dbReference type="InterPro" id="IPR029068">
    <property type="entry name" value="Glyas_Bleomycin-R_OHBP_Dase"/>
</dbReference>
<evidence type="ECO:0000259" key="6">
    <source>
        <dbReference type="Pfam" id="PF18029"/>
    </source>
</evidence>
<dbReference type="CDD" id="cd00488">
    <property type="entry name" value="PCD_DCoH"/>
    <property type="match status" value="1"/>
</dbReference>
<keyword evidence="5" id="KW-0456">Lyase</keyword>
<feature type="domain" description="Glyoxalase-like" evidence="6">
    <location>
        <begin position="119"/>
        <end position="222"/>
    </location>
</feature>
<dbReference type="Pfam" id="PF18029">
    <property type="entry name" value="Glyoxalase_6"/>
    <property type="match status" value="1"/>
</dbReference>
<evidence type="ECO:0000256" key="2">
    <source>
        <dbReference type="ARBA" id="ARBA00006472"/>
    </source>
</evidence>
<comment type="similarity">
    <text evidence="2">Belongs to the pterin-4-alpha-carbinolamine dehydratase family.</text>
</comment>
<dbReference type="RefSeq" id="WP_146318408.1">
    <property type="nucleotide sequence ID" value="NZ_VCQV01000025.1"/>
</dbReference>
<reference evidence="7 8" key="2">
    <citation type="submission" date="2019-08" db="EMBL/GenBank/DDBJ databases">
        <title>Jejuicoccus antrihumi gen. nov., sp. nov., a new member of the family Dermacoccaceae isolated from a cave.</title>
        <authorList>
            <person name="Schumann P."/>
            <person name="Kim I.S."/>
        </authorList>
    </citation>
    <scope>NUCLEOTIDE SEQUENCE [LARGE SCALE GENOMIC DNA]</scope>
    <source>
        <strain evidence="7 8">C5-26</strain>
    </source>
</reference>
<evidence type="ECO:0000313" key="7">
    <source>
        <dbReference type="EMBL" id="TWP34690.1"/>
    </source>
</evidence>
<dbReference type="InterPro" id="IPR041581">
    <property type="entry name" value="Glyoxalase_6"/>
</dbReference>
<dbReference type="InterPro" id="IPR001533">
    <property type="entry name" value="Pterin_deHydtase"/>
</dbReference>
<dbReference type="InterPro" id="IPR036428">
    <property type="entry name" value="PCD_sf"/>
</dbReference>
<comment type="caution">
    <text evidence="7">The sequence shown here is derived from an EMBL/GenBank/DDBJ whole genome shotgun (WGS) entry which is preliminary data.</text>
</comment>
<evidence type="ECO:0000256" key="5">
    <source>
        <dbReference type="ARBA" id="ARBA00023239"/>
    </source>
</evidence>